<keyword evidence="3" id="KW-1185">Reference proteome</keyword>
<evidence type="ECO:0000313" key="2">
    <source>
        <dbReference type="EMBL" id="MCM6761185.1"/>
    </source>
</evidence>
<sequence length="153" mass="15735">MSDSAVSKLSAPLTRAVVVVLTLAALLLGVFAMHSMMGSHSDASLSAGHTHAQTDAHADPVASMAGGMAFAAGADQGAVVPMVPCDDSCAMGCALMAATCVIVFFLASLILLARVPAMFARVLDAGPRLVRLVPRARFHVYLPSLTVLSISRT</sequence>
<evidence type="ECO:0000313" key="3">
    <source>
        <dbReference type="Proteomes" id="UP001155240"/>
    </source>
</evidence>
<dbReference type="Proteomes" id="UP001155240">
    <property type="component" value="Unassembled WGS sequence"/>
</dbReference>
<keyword evidence="1" id="KW-0812">Transmembrane</keyword>
<dbReference type="AlphaFoldDB" id="A0A9X2IQH6"/>
<protein>
    <submittedName>
        <fullName evidence="2">Uncharacterized protein</fullName>
    </submittedName>
</protein>
<name>A0A9X2IQH6_9MICO</name>
<dbReference type="EMBL" id="JAMRYM010000003">
    <property type="protein sequence ID" value="MCM6761185.1"/>
    <property type="molecule type" value="Genomic_DNA"/>
</dbReference>
<reference evidence="2" key="1">
    <citation type="submission" date="2022-06" db="EMBL/GenBank/DDBJ databases">
        <title>Whole genome shotgun sequencing (WGS) of Rathayibacter sp. ZW T2_19, isolated from stored onions (Allium cepa).</title>
        <authorList>
            <person name="Stoll D.A."/>
            <person name="Huch M."/>
        </authorList>
    </citation>
    <scope>NUCLEOTIDE SEQUENCE</scope>
    <source>
        <strain evidence="2">ZW T2_19</strain>
    </source>
</reference>
<evidence type="ECO:0000256" key="1">
    <source>
        <dbReference type="SAM" id="Phobius"/>
    </source>
</evidence>
<dbReference type="RefSeq" id="WP_251943176.1">
    <property type="nucleotide sequence ID" value="NZ_JAMRYM010000003.1"/>
</dbReference>
<accession>A0A9X2IQH6</accession>
<proteinExistence type="predicted"/>
<gene>
    <name evidence="2" type="ORF">NB037_02020</name>
</gene>
<keyword evidence="1" id="KW-1133">Transmembrane helix</keyword>
<organism evidence="2 3">
    <name type="scientific">Rathayibacter rubneri</name>
    <dbReference type="NCBI Taxonomy" id="2950106"/>
    <lineage>
        <taxon>Bacteria</taxon>
        <taxon>Bacillati</taxon>
        <taxon>Actinomycetota</taxon>
        <taxon>Actinomycetes</taxon>
        <taxon>Micrococcales</taxon>
        <taxon>Microbacteriaceae</taxon>
        <taxon>Rathayibacter</taxon>
    </lineage>
</organism>
<comment type="caution">
    <text evidence="2">The sequence shown here is derived from an EMBL/GenBank/DDBJ whole genome shotgun (WGS) entry which is preliminary data.</text>
</comment>
<feature type="transmembrane region" description="Helical" evidence="1">
    <location>
        <begin position="89"/>
        <end position="113"/>
    </location>
</feature>
<keyword evidence="1" id="KW-0472">Membrane</keyword>